<dbReference type="GO" id="GO:0016567">
    <property type="term" value="P:protein ubiquitination"/>
    <property type="evidence" value="ECO:0007669"/>
    <property type="project" value="InterPro"/>
</dbReference>
<keyword evidence="1" id="KW-0479">Metal-binding</keyword>
<keyword evidence="3" id="KW-0833">Ubl conjugation pathway</keyword>
<evidence type="ECO:0000313" key="6">
    <source>
        <dbReference type="EMBL" id="KAK9785438.1"/>
    </source>
</evidence>
<dbReference type="Pfam" id="PF01485">
    <property type="entry name" value="IBR"/>
    <property type="match status" value="1"/>
</dbReference>
<reference evidence="6 7" key="1">
    <citation type="journal article" date="2024" name="Nat. Commun.">
        <title>Phylogenomics reveals the evolutionary origins of lichenization in chlorophyte algae.</title>
        <authorList>
            <person name="Puginier C."/>
            <person name="Libourel C."/>
            <person name="Otte J."/>
            <person name="Skaloud P."/>
            <person name="Haon M."/>
            <person name="Grisel S."/>
            <person name="Petersen M."/>
            <person name="Berrin J.G."/>
            <person name="Delaux P.M."/>
            <person name="Dal Grande F."/>
            <person name="Keller J."/>
        </authorList>
    </citation>
    <scope>NUCLEOTIDE SEQUENCE [LARGE SCALE GENOMIC DNA]</scope>
    <source>
        <strain evidence="6 7">SAG 2036</strain>
    </source>
</reference>
<dbReference type="GO" id="GO:0004842">
    <property type="term" value="F:ubiquitin-protein transferase activity"/>
    <property type="evidence" value="ECO:0007669"/>
    <property type="project" value="InterPro"/>
</dbReference>
<dbReference type="PANTHER" id="PTHR11685">
    <property type="entry name" value="RBR FAMILY RING FINGER AND IBR DOMAIN-CONTAINING"/>
    <property type="match status" value="1"/>
</dbReference>
<dbReference type="AlphaFoldDB" id="A0AAW1NEU2"/>
<dbReference type="Gene3D" id="1.20.120.1750">
    <property type="match status" value="1"/>
</dbReference>
<keyword evidence="2" id="KW-0863">Zinc-finger</keyword>
<dbReference type="EMBL" id="JALJOQ010000303">
    <property type="protein sequence ID" value="KAK9785438.1"/>
    <property type="molecule type" value="Genomic_DNA"/>
</dbReference>
<organism evidence="6 7">
    <name type="scientific">Symbiochloris irregularis</name>
    <dbReference type="NCBI Taxonomy" id="706552"/>
    <lineage>
        <taxon>Eukaryota</taxon>
        <taxon>Viridiplantae</taxon>
        <taxon>Chlorophyta</taxon>
        <taxon>core chlorophytes</taxon>
        <taxon>Trebouxiophyceae</taxon>
        <taxon>Trebouxiales</taxon>
        <taxon>Trebouxiaceae</taxon>
        <taxon>Symbiochloris</taxon>
    </lineage>
</organism>
<keyword evidence="7" id="KW-1185">Reference proteome</keyword>
<evidence type="ECO:0000256" key="4">
    <source>
        <dbReference type="ARBA" id="ARBA00022833"/>
    </source>
</evidence>
<sequence length="224" mass="24652">MIIKTSDTDPSGVTWSCLVAIADADRRSPAKVNEGGLPAQKVETTAKLTAIWTSTSLGRGPPATLWLTLSVSQCEIVVPELRDQIEQLYAEAAIPTENKFHCPTCGQQQALQDASVEELGAREGWRRCHNCRSMIERTYGCNHITCLCGTEFCYRCGGPWTAAGCRRGCGLYTEAQMRRHYRPDLEARQQGDEDHDQEFSQCVAIVGAALVALAVFSVGRRVTR</sequence>
<dbReference type="GO" id="GO:0008270">
    <property type="term" value="F:zinc ion binding"/>
    <property type="evidence" value="ECO:0007669"/>
    <property type="project" value="UniProtKB-KW"/>
</dbReference>
<feature type="domain" description="IBR" evidence="5">
    <location>
        <begin position="113"/>
        <end position="161"/>
    </location>
</feature>
<proteinExistence type="predicted"/>
<dbReference type="InterPro" id="IPR002867">
    <property type="entry name" value="IBR_dom"/>
</dbReference>
<evidence type="ECO:0000313" key="7">
    <source>
        <dbReference type="Proteomes" id="UP001465755"/>
    </source>
</evidence>
<evidence type="ECO:0000259" key="5">
    <source>
        <dbReference type="Pfam" id="PF01485"/>
    </source>
</evidence>
<dbReference type="CDD" id="cd22584">
    <property type="entry name" value="Rcat_RBR_unk"/>
    <property type="match status" value="1"/>
</dbReference>
<accession>A0AAW1NEU2</accession>
<dbReference type="InterPro" id="IPR031127">
    <property type="entry name" value="E3_UB_ligase_RBR"/>
</dbReference>
<gene>
    <name evidence="6" type="ORF">WJX73_010319</name>
</gene>
<keyword evidence="4" id="KW-0862">Zinc</keyword>
<dbReference type="SUPFAM" id="SSF57850">
    <property type="entry name" value="RING/U-box"/>
    <property type="match status" value="1"/>
</dbReference>
<evidence type="ECO:0000256" key="3">
    <source>
        <dbReference type="ARBA" id="ARBA00022786"/>
    </source>
</evidence>
<evidence type="ECO:0000256" key="1">
    <source>
        <dbReference type="ARBA" id="ARBA00022723"/>
    </source>
</evidence>
<name>A0AAW1NEU2_9CHLO</name>
<dbReference type="Proteomes" id="UP001465755">
    <property type="component" value="Unassembled WGS sequence"/>
</dbReference>
<protein>
    <recommendedName>
        <fullName evidence="5">IBR domain-containing protein</fullName>
    </recommendedName>
</protein>
<comment type="caution">
    <text evidence="6">The sequence shown here is derived from an EMBL/GenBank/DDBJ whole genome shotgun (WGS) entry which is preliminary data.</text>
</comment>
<evidence type="ECO:0000256" key="2">
    <source>
        <dbReference type="ARBA" id="ARBA00022771"/>
    </source>
</evidence>